<evidence type="ECO:0000313" key="1">
    <source>
        <dbReference type="EMBL" id="CAF4556196.1"/>
    </source>
</evidence>
<evidence type="ECO:0000313" key="2">
    <source>
        <dbReference type="Proteomes" id="UP000682733"/>
    </source>
</evidence>
<proteinExistence type="predicted"/>
<protein>
    <submittedName>
        <fullName evidence="1">Uncharacterized protein</fullName>
    </submittedName>
</protein>
<organism evidence="1 2">
    <name type="scientific">Didymodactylos carnosus</name>
    <dbReference type="NCBI Taxonomy" id="1234261"/>
    <lineage>
        <taxon>Eukaryota</taxon>
        <taxon>Metazoa</taxon>
        <taxon>Spiralia</taxon>
        <taxon>Gnathifera</taxon>
        <taxon>Rotifera</taxon>
        <taxon>Eurotatoria</taxon>
        <taxon>Bdelloidea</taxon>
        <taxon>Philodinida</taxon>
        <taxon>Philodinidae</taxon>
        <taxon>Didymodactylos</taxon>
    </lineage>
</organism>
<reference evidence="1" key="1">
    <citation type="submission" date="2021-02" db="EMBL/GenBank/DDBJ databases">
        <authorList>
            <person name="Nowell W R."/>
        </authorList>
    </citation>
    <scope>NUCLEOTIDE SEQUENCE</scope>
</reference>
<dbReference type="Proteomes" id="UP000682733">
    <property type="component" value="Unassembled WGS sequence"/>
</dbReference>
<name>A0A8S2YNH2_9BILA</name>
<comment type="caution">
    <text evidence="1">The sequence shown here is derived from an EMBL/GenBank/DDBJ whole genome shotgun (WGS) entry which is preliminary data.</text>
</comment>
<dbReference type="EMBL" id="CAJOBA010111960">
    <property type="protein sequence ID" value="CAF4556196.1"/>
    <property type="molecule type" value="Genomic_DNA"/>
</dbReference>
<sequence>MSQKRVVTKEVPRGTIIDPPLFLVYKDDLPNGIASTARLFADYVFLINHEDDPLNCALKLHGDLVSRIQEWSEKWHIPLN</sequence>
<accession>A0A8S2YNH2</accession>
<dbReference type="AlphaFoldDB" id="A0A8S2YNH2"/>
<gene>
    <name evidence="1" type="ORF">TMI583_LOCUS49790</name>
</gene>